<dbReference type="InterPro" id="IPR051565">
    <property type="entry name" value="Sal_C2H2-zinc-finger"/>
</dbReference>
<keyword evidence="5" id="KW-0862">Zinc</keyword>
<evidence type="ECO:0000256" key="6">
    <source>
        <dbReference type="ARBA" id="ARBA00023015"/>
    </source>
</evidence>
<dbReference type="Gene3D" id="3.30.160.60">
    <property type="entry name" value="Classic Zinc Finger"/>
    <property type="match status" value="2"/>
</dbReference>
<dbReference type="GO" id="GO:0000978">
    <property type="term" value="F:RNA polymerase II cis-regulatory region sequence-specific DNA binding"/>
    <property type="evidence" value="ECO:0007669"/>
    <property type="project" value="TreeGrafter"/>
</dbReference>
<feature type="domain" description="C2H2-type" evidence="12">
    <location>
        <begin position="62"/>
        <end position="89"/>
    </location>
</feature>
<reference evidence="13" key="1">
    <citation type="submission" date="2020-11" db="EMBL/GenBank/DDBJ databases">
        <authorList>
            <person name="Koelle M."/>
            <person name="Horta M.A.C."/>
            <person name="Nowrousian M."/>
            <person name="Ohm R.A."/>
            <person name="Benz P."/>
            <person name="Pilgard A."/>
        </authorList>
    </citation>
    <scope>NUCLEOTIDE SEQUENCE</scope>
    <source>
        <strain evidence="13">FPRL280</strain>
    </source>
</reference>
<accession>A0A8H7P046</accession>
<evidence type="ECO:0000313" key="14">
    <source>
        <dbReference type="Proteomes" id="UP000639403"/>
    </source>
</evidence>
<dbReference type="EMBL" id="JADOXO010000141">
    <property type="protein sequence ID" value="KAF9812103.1"/>
    <property type="molecule type" value="Genomic_DNA"/>
</dbReference>
<dbReference type="GO" id="GO:0008270">
    <property type="term" value="F:zinc ion binding"/>
    <property type="evidence" value="ECO:0007669"/>
    <property type="project" value="UniProtKB-KW"/>
</dbReference>
<evidence type="ECO:0000256" key="9">
    <source>
        <dbReference type="ARBA" id="ARBA00038474"/>
    </source>
</evidence>
<dbReference type="PANTHER" id="PTHR23233:SF88">
    <property type="entry name" value="ZINC FINGER PROTEIN 721 ISOFORM X5"/>
    <property type="match status" value="1"/>
</dbReference>
<dbReference type="SMART" id="SM00355">
    <property type="entry name" value="ZnF_C2H2"/>
    <property type="match status" value="2"/>
</dbReference>
<evidence type="ECO:0000256" key="3">
    <source>
        <dbReference type="ARBA" id="ARBA00022737"/>
    </source>
</evidence>
<gene>
    <name evidence="13" type="ORF">IEO21_06386</name>
</gene>
<dbReference type="GO" id="GO:0005634">
    <property type="term" value="C:nucleus"/>
    <property type="evidence" value="ECO:0007669"/>
    <property type="project" value="UniProtKB-SubCell"/>
</dbReference>
<feature type="region of interest" description="Disordered" evidence="11">
    <location>
        <begin position="1"/>
        <end position="42"/>
    </location>
</feature>
<dbReference type="FunFam" id="3.30.160.60:FF:000690">
    <property type="entry name" value="Zinc finger protein 354C"/>
    <property type="match status" value="1"/>
</dbReference>
<proteinExistence type="inferred from homology"/>
<evidence type="ECO:0000256" key="2">
    <source>
        <dbReference type="ARBA" id="ARBA00022723"/>
    </source>
</evidence>
<evidence type="ECO:0000259" key="12">
    <source>
        <dbReference type="PROSITE" id="PS50157"/>
    </source>
</evidence>
<keyword evidence="7" id="KW-0804">Transcription</keyword>
<evidence type="ECO:0000256" key="11">
    <source>
        <dbReference type="SAM" id="MobiDB-lite"/>
    </source>
</evidence>
<feature type="domain" description="C2H2-type" evidence="12">
    <location>
        <begin position="90"/>
        <end position="117"/>
    </location>
</feature>
<dbReference type="PANTHER" id="PTHR23233">
    <property type="entry name" value="SAL-LIKE PROTEIN"/>
    <property type="match status" value="1"/>
</dbReference>
<dbReference type="PROSITE" id="PS50157">
    <property type="entry name" value="ZINC_FINGER_C2H2_2"/>
    <property type="match status" value="2"/>
</dbReference>
<keyword evidence="4 10" id="KW-0863">Zinc-finger</keyword>
<comment type="subcellular location">
    <subcellularLocation>
        <location evidence="1">Nucleus</location>
    </subcellularLocation>
</comment>
<evidence type="ECO:0000256" key="8">
    <source>
        <dbReference type="ARBA" id="ARBA00023242"/>
    </source>
</evidence>
<evidence type="ECO:0000256" key="10">
    <source>
        <dbReference type="PROSITE-ProRule" id="PRU00042"/>
    </source>
</evidence>
<sequence length="231" mass="25929">MVDDDNGSANPPGTPRSEGDAPDFSTPDSPYPRAFHSPPATRLPPLIPLVVRNNSRDEEKRHICPYCHKRFNRPSSLNIHINTHTGATPYECPKCGRRFSVNSNMRRHFRNHDSTAATLATYSHMAADQHYTFSAEHTQGAAAYSYQSSDSDYDDVQSTNSSTHHPYYYSELHDHQGPAVRRRLRAGSEYQTRVDAIYPLGLRPRSASWDVQSTISTTLRPATYHTAGGRV</sequence>
<comment type="similarity">
    <text evidence="9">Belongs to the sal C2H2-type zinc-finger protein family.</text>
</comment>
<name>A0A8H7P046_9APHY</name>
<dbReference type="Pfam" id="PF00096">
    <property type="entry name" value="zf-C2H2"/>
    <property type="match status" value="2"/>
</dbReference>
<dbReference type="GO" id="GO:0000981">
    <property type="term" value="F:DNA-binding transcription factor activity, RNA polymerase II-specific"/>
    <property type="evidence" value="ECO:0007669"/>
    <property type="project" value="TreeGrafter"/>
</dbReference>
<dbReference type="PROSITE" id="PS00028">
    <property type="entry name" value="ZINC_FINGER_C2H2_1"/>
    <property type="match status" value="2"/>
</dbReference>
<dbReference type="Proteomes" id="UP000639403">
    <property type="component" value="Unassembled WGS sequence"/>
</dbReference>
<evidence type="ECO:0000313" key="13">
    <source>
        <dbReference type="EMBL" id="KAF9812103.1"/>
    </source>
</evidence>
<reference evidence="13" key="2">
    <citation type="journal article" name="Front. Microbiol.">
        <title>Degradative Capacity of Two Strains of Rhodonia placenta: From Phenotype to Genotype.</title>
        <authorList>
            <person name="Kolle M."/>
            <person name="Horta M.A.C."/>
            <person name="Nowrousian M."/>
            <person name="Ohm R.A."/>
            <person name="Benz J.P."/>
            <person name="Pilgard A."/>
        </authorList>
    </citation>
    <scope>NUCLEOTIDE SEQUENCE</scope>
    <source>
        <strain evidence="13">FPRL280</strain>
    </source>
</reference>
<dbReference type="InterPro" id="IPR013087">
    <property type="entry name" value="Znf_C2H2_type"/>
</dbReference>
<comment type="caution">
    <text evidence="13">The sequence shown here is derived from an EMBL/GenBank/DDBJ whole genome shotgun (WGS) entry which is preliminary data.</text>
</comment>
<dbReference type="SUPFAM" id="SSF57667">
    <property type="entry name" value="beta-beta-alpha zinc fingers"/>
    <property type="match status" value="1"/>
</dbReference>
<dbReference type="InterPro" id="IPR036236">
    <property type="entry name" value="Znf_C2H2_sf"/>
</dbReference>
<keyword evidence="6" id="KW-0805">Transcription regulation</keyword>
<keyword evidence="3" id="KW-0677">Repeat</keyword>
<evidence type="ECO:0000256" key="1">
    <source>
        <dbReference type="ARBA" id="ARBA00004123"/>
    </source>
</evidence>
<dbReference type="FunFam" id="3.30.160.60:FF:000100">
    <property type="entry name" value="Zinc finger 45-like"/>
    <property type="match status" value="1"/>
</dbReference>
<dbReference type="AlphaFoldDB" id="A0A8H7P046"/>
<keyword evidence="8" id="KW-0539">Nucleus</keyword>
<protein>
    <recommendedName>
        <fullName evidence="12">C2H2-type domain-containing protein</fullName>
    </recommendedName>
</protein>
<organism evidence="13 14">
    <name type="scientific">Rhodonia placenta</name>
    <dbReference type="NCBI Taxonomy" id="104341"/>
    <lineage>
        <taxon>Eukaryota</taxon>
        <taxon>Fungi</taxon>
        <taxon>Dikarya</taxon>
        <taxon>Basidiomycota</taxon>
        <taxon>Agaricomycotina</taxon>
        <taxon>Agaricomycetes</taxon>
        <taxon>Polyporales</taxon>
        <taxon>Adustoporiaceae</taxon>
        <taxon>Rhodonia</taxon>
    </lineage>
</organism>
<evidence type="ECO:0000256" key="4">
    <source>
        <dbReference type="ARBA" id="ARBA00022771"/>
    </source>
</evidence>
<evidence type="ECO:0000256" key="5">
    <source>
        <dbReference type="ARBA" id="ARBA00022833"/>
    </source>
</evidence>
<evidence type="ECO:0000256" key="7">
    <source>
        <dbReference type="ARBA" id="ARBA00023163"/>
    </source>
</evidence>
<keyword evidence="2" id="KW-0479">Metal-binding</keyword>